<feature type="transmembrane region" description="Helical" evidence="8">
    <location>
        <begin position="248"/>
        <end position="268"/>
    </location>
</feature>
<dbReference type="InterPro" id="IPR038731">
    <property type="entry name" value="RgtA/B/C-like"/>
</dbReference>
<evidence type="ECO:0000259" key="9">
    <source>
        <dbReference type="Pfam" id="PF13231"/>
    </source>
</evidence>
<evidence type="ECO:0000313" key="11">
    <source>
        <dbReference type="Proteomes" id="UP000230214"/>
    </source>
</evidence>
<feature type="transmembrane region" description="Helical" evidence="8">
    <location>
        <begin position="73"/>
        <end position="92"/>
    </location>
</feature>
<feature type="transmembrane region" description="Helical" evidence="8">
    <location>
        <begin position="170"/>
        <end position="189"/>
    </location>
</feature>
<dbReference type="InterPro" id="IPR050297">
    <property type="entry name" value="LipidA_mod_glycosyltrf_83"/>
</dbReference>
<evidence type="ECO:0000256" key="3">
    <source>
        <dbReference type="ARBA" id="ARBA00022676"/>
    </source>
</evidence>
<keyword evidence="6 8" id="KW-1133">Transmembrane helix</keyword>
<evidence type="ECO:0000256" key="8">
    <source>
        <dbReference type="SAM" id="Phobius"/>
    </source>
</evidence>
<keyword evidence="2" id="KW-1003">Cell membrane</keyword>
<feature type="transmembrane region" description="Helical" evidence="8">
    <location>
        <begin position="21"/>
        <end position="41"/>
    </location>
</feature>
<accession>A0A2H0RC15</accession>
<evidence type="ECO:0000256" key="5">
    <source>
        <dbReference type="ARBA" id="ARBA00022692"/>
    </source>
</evidence>
<keyword evidence="4" id="KW-0808">Transferase</keyword>
<comment type="subcellular location">
    <subcellularLocation>
        <location evidence="1">Cell membrane</location>
        <topology evidence="1">Multi-pass membrane protein</topology>
    </subcellularLocation>
</comment>
<sequence length="562" mass="66220">MHNWLISKIRVGLGYILKNKKLFFILLFALILRVIGISYSLPLVFNVDEPSFVRTVIALRHDISPHRFDWPHLHFYLNLILYVIIVILQNILKILGLQNAASSIFPLFFNNPGIFYLTSRLFNAILGTLTIIPLYLSARILFKEKKYALYTSLLFSVFPYHIIESHLALLDVAMTFWVTWFVYISLLITKKPTYKRFLLSGIFMGLAFATKYTAFFYYLFFALCSWYSIKSTKYKIKKYFSRYYIKGYLISLLSFLSVFLITNFSIFFEPKLFFSNQYGRGFLFVFSNAGNKGWSEYPFSLFENFYTQGISDYGLSIYVFILLAFILFLFFNYRKKQTYLTILLPLFVFFYFSGKDRSPSHYFVFIYPLIALFVIQVLHDLSKKIYDTKILFAKIVKKLISNKKPNFIANIYYLLSIQNIFIILFILAIISPLYKSIKNTYLYSQPDTRYLTYNWIAKNLSKSDTLYYYGDDLLMIPFDNVESKLVKQLDENEINFDKTPFYLLIGVEDLQYSDIMTGDMDTKLVKGGMDKFLRGADLELYLDNTNRYGPPIYLFKVKNVKD</sequence>
<evidence type="ECO:0000313" key="10">
    <source>
        <dbReference type="EMBL" id="PIR43574.1"/>
    </source>
</evidence>
<evidence type="ECO:0000256" key="6">
    <source>
        <dbReference type="ARBA" id="ARBA00022989"/>
    </source>
</evidence>
<dbReference type="PANTHER" id="PTHR33908">
    <property type="entry name" value="MANNOSYLTRANSFERASE YKCB-RELATED"/>
    <property type="match status" value="1"/>
</dbReference>
<name>A0A2H0RC15_UNCKA</name>
<feature type="transmembrane region" description="Helical" evidence="8">
    <location>
        <begin position="338"/>
        <end position="354"/>
    </location>
</feature>
<dbReference type="AlphaFoldDB" id="A0A2H0RC15"/>
<feature type="transmembrane region" description="Helical" evidence="8">
    <location>
        <begin position="360"/>
        <end position="379"/>
    </location>
</feature>
<comment type="caution">
    <text evidence="10">The sequence shown here is derived from an EMBL/GenBank/DDBJ whole genome shotgun (WGS) entry which is preliminary data.</text>
</comment>
<gene>
    <name evidence="10" type="ORF">COV24_01995</name>
</gene>
<evidence type="ECO:0000256" key="7">
    <source>
        <dbReference type="ARBA" id="ARBA00023136"/>
    </source>
</evidence>
<organism evidence="10 11">
    <name type="scientific">candidate division WWE3 bacterium CG10_big_fil_rev_8_21_14_0_10_32_10</name>
    <dbReference type="NCBI Taxonomy" id="1975090"/>
    <lineage>
        <taxon>Bacteria</taxon>
        <taxon>Katanobacteria</taxon>
    </lineage>
</organism>
<dbReference type="GO" id="GO:0009103">
    <property type="term" value="P:lipopolysaccharide biosynthetic process"/>
    <property type="evidence" value="ECO:0007669"/>
    <property type="project" value="UniProtKB-ARBA"/>
</dbReference>
<dbReference type="Pfam" id="PF13231">
    <property type="entry name" value="PMT_2"/>
    <property type="match status" value="1"/>
</dbReference>
<feature type="domain" description="Glycosyltransferase RgtA/B/C/D-like" evidence="9">
    <location>
        <begin position="120"/>
        <end position="257"/>
    </location>
</feature>
<evidence type="ECO:0000256" key="2">
    <source>
        <dbReference type="ARBA" id="ARBA00022475"/>
    </source>
</evidence>
<feature type="transmembrane region" description="Helical" evidence="8">
    <location>
        <begin position="411"/>
        <end position="434"/>
    </location>
</feature>
<evidence type="ECO:0000256" key="4">
    <source>
        <dbReference type="ARBA" id="ARBA00022679"/>
    </source>
</evidence>
<dbReference type="Proteomes" id="UP000230214">
    <property type="component" value="Unassembled WGS sequence"/>
</dbReference>
<keyword evidence="7 8" id="KW-0472">Membrane</keyword>
<dbReference type="GO" id="GO:0005886">
    <property type="term" value="C:plasma membrane"/>
    <property type="evidence" value="ECO:0007669"/>
    <property type="project" value="UniProtKB-SubCell"/>
</dbReference>
<feature type="transmembrane region" description="Helical" evidence="8">
    <location>
        <begin position="113"/>
        <end position="135"/>
    </location>
</feature>
<dbReference type="PANTHER" id="PTHR33908:SF11">
    <property type="entry name" value="MEMBRANE PROTEIN"/>
    <property type="match status" value="1"/>
</dbReference>
<keyword evidence="3" id="KW-0328">Glycosyltransferase</keyword>
<dbReference type="GO" id="GO:0016763">
    <property type="term" value="F:pentosyltransferase activity"/>
    <property type="evidence" value="ECO:0007669"/>
    <property type="project" value="TreeGrafter"/>
</dbReference>
<keyword evidence="5 8" id="KW-0812">Transmembrane</keyword>
<reference evidence="10 11" key="1">
    <citation type="submission" date="2017-09" db="EMBL/GenBank/DDBJ databases">
        <title>Depth-based differentiation of microbial function through sediment-hosted aquifers and enrichment of novel symbionts in the deep terrestrial subsurface.</title>
        <authorList>
            <person name="Probst A.J."/>
            <person name="Ladd B."/>
            <person name="Jarett J.K."/>
            <person name="Geller-Mcgrath D.E."/>
            <person name="Sieber C.M."/>
            <person name="Emerson J.B."/>
            <person name="Anantharaman K."/>
            <person name="Thomas B.C."/>
            <person name="Malmstrom R."/>
            <person name="Stieglmeier M."/>
            <person name="Klingl A."/>
            <person name="Woyke T."/>
            <person name="Ryan C.M."/>
            <person name="Banfield J.F."/>
        </authorList>
    </citation>
    <scope>NUCLEOTIDE SEQUENCE [LARGE SCALE GENOMIC DNA]</scope>
    <source>
        <strain evidence="10">CG10_big_fil_rev_8_21_14_0_10_32_10</strain>
    </source>
</reference>
<feature type="transmembrane region" description="Helical" evidence="8">
    <location>
        <begin position="201"/>
        <end position="227"/>
    </location>
</feature>
<evidence type="ECO:0000256" key="1">
    <source>
        <dbReference type="ARBA" id="ARBA00004651"/>
    </source>
</evidence>
<feature type="transmembrane region" description="Helical" evidence="8">
    <location>
        <begin position="313"/>
        <end position="331"/>
    </location>
</feature>
<proteinExistence type="predicted"/>
<protein>
    <recommendedName>
        <fullName evidence="9">Glycosyltransferase RgtA/B/C/D-like domain-containing protein</fullName>
    </recommendedName>
</protein>
<dbReference type="EMBL" id="PCXU01000018">
    <property type="protein sequence ID" value="PIR43574.1"/>
    <property type="molecule type" value="Genomic_DNA"/>
</dbReference>